<evidence type="ECO:0000256" key="1">
    <source>
        <dbReference type="ARBA" id="ARBA00010641"/>
    </source>
</evidence>
<dbReference type="SUPFAM" id="SSF88659">
    <property type="entry name" value="Sigma3 and sigma4 domains of RNA polymerase sigma factors"/>
    <property type="match status" value="1"/>
</dbReference>
<dbReference type="GO" id="GO:0006352">
    <property type="term" value="P:DNA-templated transcription initiation"/>
    <property type="evidence" value="ECO:0007669"/>
    <property type="project" value="InterPro"/>
</dbReference>
<reference evidence="6 7" key="1">
    <citation type="submission" date="2020-08" db="EMBL/GenBank/DDBJ databases">
        <title>Genomic Encyclopedia of Type Strains, Phase III (KMG-III): the genomes of soil and plant-associated and newly described type strains.</title>
        <authorList>
            <person name="Whitman W."/>
        </authorList>
    </citation>
    <scope>NUCLEOTIDE SEQUENCE [LARGE SCALE GENOMIC DNA]</scope>
    <source>
        <strain evidence="6 7">CECT 3313</strain>
    </source>
</reference>
<keyword evidence="7" id="KW-1185">Reference proteome</keyword>
<proteinExistence type="inferred from homology"/>
<dbReference type="RefSeq" id="WP_184974268.1">
    <property type="nucleotide sequence ID" value="NZ_JACHJK010000022.1"/>
</dbReference>
<evidence type="ECO:0000256" key="2">
    <source>
        <dbReference type="ARBA" id="ARBA00023015"/>
    </source>
</evidence>
<dbReference type="InterPro" id="IPR014284">
    <property type="entry name" value="RNA_pol_sigma-70_dom"/>
</dbReference>
<evidence type="ECO:0000256" key="3">
    <source>
        <dbReference type="ARBA" id="ARBA00023082"/>
    </source>
</evidence>
<dbReference type="InterPro" id="IPR039425">
    <property type="entry name" value="RNA_pol_sigma-70-like"/>
</dbReference>
<dbReference type="InterPro" id="IPR036388">
    <property type="entry name" value="WH-like_DNA-bd_sf"/>
</dbReference>
<feature type="domain" description="RNA polymerase sigma factor 70 region 4 type 2" evidence="5">
    <location>
        <begin position="117"/>
        <end position="169"/>
    </location>
</feature>
<keyword evidence="4" id="KW-0804">Transcription</keyword>
<dbReference type="InterPro" id="IPR013325">
    <property type="entry name" value="RNA_pol_sigma_r2"/>
</dbReference>
<dbReference type="AlphaFoldDB" id="A0A7W9Q3W0"/>
<keyword evidence="3" id="KW-0731">Sigma factor</keyword>
<sequence>MTDEAYSPTFNSDPNDRFTTLRRPLMSAAMAKASDRNFAEDAVQITMEKVFKRFPDLGLISDSRLVQYSRKVLSHVIVDEFRNNKKIPIIPVPPEVLPEGTSSIGIPESVLVAELRAEIYKFITELPRAQRKVVDLAIVRELPLEEVAKEMDVEVDTVRRYLGAARRRLEKAMVASSEEVSA</sequence>
<dbReference type="EMBL" id="JACHJK010000022">
    <property type="protein sequence ID" value="MBB5932212.1"/>
    <property type="molecule type" value="Genomic_DNA"/>
</dbReference>
<dbReference type="PANTHER" id="PTHR43133">
    <property type="entry name" value="RNA POLYMERASE ECF-TYPE SIGMA FACTO"/>
    <property type="match status" value="1"/>
</dbReference>
<accession>A0A7W9Q3W0</accession>
<dbReference type="GO" id="GO:0003677">
    <property type="term" value="F:DNA binding"/>
    <property type="evidence" value="ECO:0007669"/>
    <property type="project" value="InterPro"/>
</dbReference>
<dbReference type="NCBIfam" id="TIGR02937">
    <property type="entry name" value="sigma70-ECF"/>
    <property type="match status" value="1"/>
</dbReference>
<evidence type="ECO:0000313" key="7">
    <source>
        <dbReference type="Proteomes" id="UP000585836"/>
    </source>
</evidence>
<name>A0A7W9Q3W0_9ACTN</name>
<dbReference type="Pfam" id="PF08281">
    <property type="entry name" value="Sigma70_r4_2"/>
    <property type="match status" value="1"/>
</dbReference>
<dbReference type="InterPro" id="IPR013324">
    <property type="entry name" value="RNA_pol_sigma_r3/r4-like"/>
</dbReference>
<dbReference type="InterPro" id="IPR013249">
    <property type="entry name" value="RNA_pol_sigma70_r4_t2"/>
</dbReference>
<comment type="similarity">
    <text evidence="1">Belongs to the sigma-70 factor family. ECF subfamily.</text>
</comment>
<dbReference type="Proteomes" id="UP000585836">
    <property type="component" value="Unassembled WGS sequence"/>
</dbReference>
<dbReference type="Gene3D" id="1.10.1740.10">
    <property type="match status" value="1"/>
</dbReference>
<evidence type="ECO:0000259" key="5">
    <source>
        <dbReference type="Pfam" id="PF08281"/>
    </source>
</evidence>
<organism evidence="6 7">
    <name type="scientific">Streptomyces echinatus</name>
    <dbReference type="NCBI Taxonomy" id="67293"/>
    <lineage>
        <taxon>Bacteria</taxon>
        <taxon>Bacillati</taxon>
        <taxon>Actinomycetota</taxon>
        <taxon>Actinomycetes</taxon>
        <taxon>Kitasatosporales</taxon>
        <taxon>Streptomycetaceae</taxon>
        <taxon>Streptomyces</taxon>
    </lineage>
</organism>
<evidence type="ECO:0000313" key="6">
    <source>
        <dbReference type="EMBL" id="MBB5932212.1"/>
    </source>
</evidence>
<dbReference type="PANTHER" id="PTHR43133:SF51">
    <property type="entry name" value="RNA POLYMERASE SIGMA FACTOR"/>
    <property type="match status" value="1"/>
</dbReference>
<comment type="caution">
    <text evidence="6">The sequence shown here is derived from an EMBL/GenBank/DDBJ whole genome shotgun (WGS) entry which is preliminary data.</text>
</comment>
<gene>
    <name evidence="6" type="ORF">FHS34_007721</name>
</gene>
<dbReference type="GO" id="GO:0016987">
    <property type="term" value="F:sigma factor activity"/>
    <property type="evidence" value="ECO:0007669"/>
    <property type="project" value="UniProtKB-KW"/>
</dbReference>
<evidence type="ECO:0000256" key="4">
    <source>
        <dbReference type="ARBA" id="ARBA00023163"/>
    </source>
</evidence>
<keyword evidence="2" id="KW-0805">Transcription regulation</keyword>
<dbReference type="Gene3D" id="1.10.10.10">
    <property type="entry name" value="Winged helix-like DNA-binding domain superfamily/Winged helix DNA-binding domain"/>
    <property type="match status" value="1"/>
</dbReference>
<dbReference type="SUPFAM" id="SSF88946">
    <property type="entry name" value="Sigma2 domain of RNA polymerase sigma factors"/>
    <property type="match status" value="1"/>
</dbReference>
<protein>
    <submittedName>
        <fullName evidence="6">RNA polymerase sigma factor (Sigma-70 family)</fullName>
    </submittedName>
</protein>